<feature type="region of interest" description="Disordered" evidence="1">
    <location>
        <begin position="535"/>
        <end position="647"/>
    </location>
</feature>
<sequence length="647" mass="74450">MNYFFGVLMLLCINFSEQLQLVSLDIDQESFRLPLKKHSFGEEAAPAFLDVYVEEDIQKIPVMFNLVIETKGDYTYRNYFFKRDGDKFINFDVPKLSDYYNVRTEGIATYYLTYKPIRVPREVLKRLRREFPDNNQLKVSNDPEDGPRSNEITLKLKLNSGSLVSYMGTYVPKTSSRGCRSKAPIFNKFRYKLTTDGQAIPVDEVEEEGEEEEEENENEKTEETDDQDRKVVTKEDDEEEEDEEVEVEEEELEVEEEEEDKCYIEVLGSMKSLKHSIESDFITSQTLISELQNLIKEGKEMSTPEYKDFYGKMREAYEKLLNLKISISSLKTVTNDAKKLTKKVPKSLRNKFKNEVKENKGFVSNQDDQQKTLESTMKSLQKALIAKRLTDPISIEVLQEDYNQLIEKSRVFMNLIRDHELYVKHQLQKLEEMMEGHDVFTDEELYSKLWHRNFHTKDIIAKMAGFAGSQRILLNEAERLKQLMIEETGKTTDTGFNVINEMYSEGKLMHEKLTKQYEDVTARLRKIPLRKQKQVITKAEPTTEEVAEAEAEPTTEEVAEAEAEPTTEEVAEAEAEPTTEEVAEAEAEPTTEEVAEAEAEPTTEEVAEAEAEPTTEEVAEAEAEPTTEEVAEAEAEPTTEEVAEAEA</sequence>
<feature type="signal peptide" evidence="2">
    <location>
        <begin position="1"/>
        <end position="18"/>
    </location>
</feature>
<reference evidence="3" key="1">
    <citation type="submission" date="2005-04" db="EMBL/GenBank/DDBJ databases">
        <title>Identification of Novel Antigens From Babesia sp. WA1.</title>
        <authorList>
            <person name="Homer M.J."/>
            <person name="Lodes M.L."/>
            <person name="Algate P.A."/>
            <person name="Brooks L.D."/>
            <person name="Houghton R.L."/>
            <person name="Persing D.H."/>
        </authorList>
    </citation>
    <scope>NUCLEOTIDE SEQUENCE</scope>
</reference>
<proteinExistence type="evidence at transcript level"/>
<accession>Q4JR62</accession>
<feature type="chain" id="PRO_5004239299" evidence="2">
    <location>
        <begin position="19"/>
        <end position="647"/>
    </location>
</feature>
<keyword evidence="2" id="KW-0732">Signal</keyword>
<dbReference type="EMBL" id="DQ007010">
    <property type="protein sequence ID" value="AAY83297.1"/>
    <property type="molecule type" value="mRNA"/>
</dbReference>
<evidence type="ECO:0000256" key="1">
    <source>
        <dbReference type="SAM" id="MobiDB-lite"/>
    </source>
</evidence>
<dbReference type="AlphaFoldDB" id="Q4JR62"/>
<protein>
    <submittedName>
        <fullName evidence="3">Uncharacterized protein</fullName>
    </submittedName>
</protein>
<evidence type="ECO:0000313" key="3">
    <source>
        <dbReference type="EMBL" id="AAY83297.1"/>
    </source>
</evidence>
<feature type="compositionally biased region" description="Acidic residues" evidence="1">
    <location>
        <begin position="203"/>
        <end position="226"/>
    </location>
</feature>
<feature type="compositionally biased region" description="Acidic residues" evidence="1">
    <location>
        <begin position="542"/>
        <end position="647"/>
    </location>
</feature>
<feature type="compositionally biased region" description="Acidic residues" evidence="1">
    <location>
        <begin position="235"/>
        <end position="259"/>
    </location>
</feature>
<feature type="region of interest" description="Disordered" evidence="1">
    <location>
        <begin position="197"/>
        <end position="259"/>
    </location>
</feature>
<evidence type="ECO:0000256" key="2">
    <source>
        <dbReference type="SAM" id="SignalP"/>
    </source>
</evidence>
<name>Q4JR62_9APIC</name>
<organism evidence="3">
    <name type="scientific">Babesia sp. WA1</name>
    <dbReference type="NCBI Taxonomy" id="153269"/>
    <lineage>
        <taxon>Eukaryota</taxon>
        <taxon>Sar</taxon>
        <taxon>Alveolata</taxon>
        <taxon>Apicomplexa</taxon>
        <taxon>Aconoidasida</taxon>
        <taxon>Piroplasmida</taxon>
        <taxon>Babesiidae</taxon>
        <taxon>Babesia</taxon>
    </lineage>
</organism>